<feature type="domain" description="PHD-type" evidence="7">
    <location>
        <begin position="99"/>
        <end position="211"/>
    </location>
</feature>
<evidence type="ECO:0000313" key="9">
    <source>
        <dbReference type="Proteomes" id="UP000242875"/>
    </source>
</evidence>
<organism evidence="8 9">
    <name type="scientific">Bifiguratus adelaidae</name>
    <dbReference type="NCBI Taxonomy" id="1938954"/>
    <lineage>
        <taxon>Eukaryota</taxon>
        <taxon>Fungi</taxon>
        <taxon>Fungi incertae sedis</taxon>
        <taxon>Mucoromycota</taxon>
        <taxon>Mucoromycotina</taxon>
        <taxon>Endogonomycetes</taxon>
        <taxon>Endogonales</taxon>
        <taxon>Endogonales incertae sedis</taxon>
        <taxon>Bifiguratus</taxon>
    </lineage>
</organism>
<dbReference type="PROSITE" id="PS51205">
    <property type="entry name" value="VPS9"/>
    <property type="match status" value="1"/>
</dbReference>
<dbReference type="InterPro" id="IPR001965">
    <property type="entry name" value="Znf_PHD"/>
</dbReference>
<evidence type="ECO:0000259" key="7">
    <source>
        <dbReference type="PROSITE" id="PS51805"/>
    </source>
</evidence>
<dbReference type="CDD" id="cd15571">
    <property type="entry name" value="ePHD"/>
    <property type="match status" value="1"/>
</dbReference>
<evidence type="ECO:0000259" key="5">
    <source>
        <dbReference type="PROSITE" id="PS51140"/>
    </source>
</evidence>
<comment type="caution">
    <text evidence="8">The sequence shown here is derived from an EMBL/GenBank/DDBJ whole genome shotgun (WGS) entry which is preliminary data.</text>
</comment>
<dbReference type="SMART" id="SM00249">
    <property type="entry name" value="PHD"/>
    <property type="match status" value="1"/>
</dbReference>
<keyword evidence="3" id="KW-0862">Zinc</keyword>
<dbReference type="AlphaFoldDB" id="A0A261XUZ6"/>
<evidence type="ECO:0008006" key="10">
    <source>
        <dbReference type="Google" id="ProtNLM"/>
    </source>
</evidence>
<evidence type="ECO:0000256" key="4">
    <source>
        <dbReference type="SAM" id="MobiDB-lite"/>
    </source>
</evidence>
<sequence>SWLPIGKEANACQCIGDSVKIDVSVFDPNLGHAAESDGTPDDATLIGGLGGANAARQEADTCARMTKHNHPATGPDVDHRSVKARKMHVSSTPTAANIPVKCFLCPNPDPELPTGDGGFAHRICADVIPDTCIVSEPDGDIVLGISAVPRSRFKLRCQLCGQTKGACIQCCKGKCTRSFHGTCIQKAGLKLEKEVFEDGSVLYEVICPTHDPDIIAKKEVKQEESAKMYREKMQAKTPVWGRIPGGQYYEGVILDVLPKRSSCKILFSDGYKKVIAYDDMVFSQPPTPEKDDEEVEDGGQATQIEQKPKVRQTRRSLGSSPEDGQSQSDRQSQALTKESNEDNGFGEFQAATPPSTAEKDDKQDPQFEQIISQFDATSVAEEKEDTYDKDETGSIRSNRTTTRRPSDSLKPPKDPERPGDIPEQPFDFNRFLEQMRKRSAIPITRYFKSFLREFDRRPWTVNEQIKIIQDFLEASVGICSAHSAHPLKCCTEQEFDNAKEGMEKLVMNRLYSRLFSPTTTDDRERDAILHQKIYMFKWVTEAHLDIPVTSHNESFLKFAQTELLKINNYKAPRDKLICVLNCCKVIFGLIRHVGGDAGADKFLPILIYVVLKANPPRLVSNVQYIQRFRNPDVLQSEAGYYLTNLMAAISFIETLEAKNLSISEEEFNRQVNVVVGSSFANLVQRNIEEALKELEQEKAQRLKEAEEQQTHSPRPHTPLSAEASLLLRKGTDLAQRSISVPLNFVGKIIQDMSEPQDQPPPSSSLDAQERPTSPSNPPSVTPTIPLEVYEERLATLHAMFPNMDADVCEVILQANNNVLSQAIETLLDMSNEPKP</sequence>
<dbReference type="InterPro" id="IPR003892">
    <property type="entry name" value="CUE"/>
</dbReference>
<dbReference type="Gene3D" id="2.30.30.140">
    <property type="match status" value="1"/>
</dbReference>
<accession>A0A261XUZ6</accession>
<protein>
    <recommendedName>
        <fullName evidence="10">VPS9 domain-containing protein</fullName>
    </recommendedName>
</protein>
<dbReference type="GO" id="GO:0008270">
    <property type="term" value="F:zinc ion binding"/>
    <property type="evidence" value="ECO:0007669"/>
    <property type="project" value="UniProtKB-KW"/>
</dbReference>
<dbReference type="InterPro" id="IPR037191">
    <property type="entry name" value="VPS9_dom_sf"/>
</dbReference>
<dbReference type="Pfam" id="PF18151">
    <property type="entry name" value="DUF5601"/>
    <property type="match status" value="1"/>
</dbReference>
<dbReference type="InterPro" id="IPR034732">
    <property type="entry name" value="EPHD"/>
</dbReference>
<dbReference type="Gene3D" id="1.10.8.10">
    <property type="entry name" value="DNA helicase RuvA subunit, C-terminal domain"/>
    <property type="match status" value="1"/>
</dbReference>
<feature type="region of interest" description="Disordered" evidence="4">
    <location>
        <begin position="282"/>
        <end position="425"/>
    </location>
</feature>
<dbReference type="PROSITE" id="PS51140">
    <property type="entry name" value="CUE"/>
    <property type="match status" value="1"/>
</dbReference>
<feature type="compositionally biased region" description="Polar residues" evidence="4">
    <location>
        <begin position="315"/>
        <end position="337"/>
    </location>
</feature>
<dbReference type="PROSITE" id="PS51805">
    <property type="entry name" value="EPHD"/>
    <property type="match status" value="1"/>
</dbReference>
<dbReference type="GO" id="GO:0043130">
    <property type="term" value="F:ubiquitin binding"/>
    <property type="evidence" value="ECO:0007669"/>
    <property type="project" value="InterPro"/>
</dbReference>
<feature type="domain" description="CUE" evidence="5">
    <location>
        <begin position="788"/>
        <end position="831"/>
    </location>
</feature>
<dbReference type="SUPFAM" id="SSF109993">
    <property type="entry name" value="VPS9 domain"/>
    <property type="match status" value="1"/>
</dbReference>
<evidence type="ECO:0000256" key="1">
    <source>
        <dbReference type="ARBA" id="ARBA00022723"/>
    </source>
</evidence>
<feature type="region of interest" description="Disordered" evidence="4">
    <location>
        <begin position="698"/>
        <end position="718"/>
    </location>
</feature>
<dbReference type="GO" id="GO:0005085">
    <property type="term" value="F:guanyl-nucleotide exchange factor activity"/>
    <property type="evidence" value="ECO:0007669"/>
    <property type="project" value="InterPro"/>
</dbReference>
<dbReference type="Pfam" id="PF02204">
    <property type="entry name" value="VPS9"/>
    <property type="match status" value="1"/>
</dbReference>
<keyword evidence="9" id="KW-1185">Reference proteome</keyword>
<dbReference type="Pfam" id="PF02845">
    <property type="entry name" value="CUE"/>
    <property type="match status" value="1"/>
</dbReference>
<feature type="compositionally biased region" description="Basic and acidic residues" evidence="4">
    <location>
        <begin position="404"/>
        <end position="420"/>
    </location>
</feature>
<dbReference type="InterPro" id="IPR041545">
    <property type="entry name" value="DUF5601"/>
</dbReference>
<dbReference type="GO" id="GO:0030139">
    <property type="term" value="C:endocytic vesicle"/>
    <property type="evidence" value="ECO:0007669"/>
    <property type="project" value="TreeGrafter"/>
</dbReference>
<dbReference type="OrthoDB" id="300289at2759"/>
<dbReference type="InterPro" id="IPR009060">
    <property type="entry name" value="UBA-like_sf"/>
</dbReference>
<dbReference type="GO" id="GO:0031267">
    <property type="term" value="F:small GTPase binding"/>
    <property type="evidence" value="ECO:0007669"/>
    <property type="project" value="TreeGrafter"/>
</dbReference>
<dbReference type="GO" id="GO:0005829">
    <property type="term" value="C:cytosol"/>
    <property type="evidence" value="ECO:0007669"/>
    <property type="project" value="TreeGrafter"/>
</dbReference>
<keyword evidence="2" id="KW-0863">Zinc-finger</keyword>
<name>A0A261XUZ6_9FUNG</name>
<dbReference type="PANTHER" id="PTHR23101:SF25">
    <property type="entry name" value="GTPASE-ACTIVATING PROTEIN AND VPS9 DOMAIN-CONTAINING PROTEIN 1"/>
    <property type="match status" value="1"/>
</dbReference>
<dbReference type="Gene3D" id="1.20.1050.80">
    <property type="entry name" value="VPS9 domain"/>
    <property type="match status" value="1"/>
</dbReference>
<dbReference type="InterPro" id="IPR045046">
    <property type="entry name" value="Vps9-like"/>
</dbReference>
<dbReference type="Gene3D" id="3.30.40.10">
    <property type="entry name" value="Zinc/RING finger domain, C3HC4 (zinc finger)"/>
    <property type="match status" value="1"/>
</dbReference>
<dbReference type="SMART" id="SM00546">
    <property type="entry name" value="CUE"/>
    <property type="match status" value="1"/>
</dbReference>
<evidence type="ECO:0000256" key="2">
    <source>
        <dbReference type="ARBA" id="ARBA00022771"/>
    </source>
</evidence>
<keyword evidence="1" id="KW-0479">Metal-binding</keyword>
<feature type="compositionally biased region" description="Basic and acidic residues" evidence="4">
    <location>
        <begin position="698"/>
        <end position="709"/>
    </location>
</feature>
<feature type="domain" description="VPS9" evidence="6">
    <location>
        <begin position="523"/>
        <end position="661"/>
    </location>
</feature>
<dbReference type="Gene3D" id="1.10.246.120">
    <property type="match status" value="1"/>
</dbReference>
<feature type="non-terminal residue" evidence="8">
    <location>
        <position position="1"/>
    </location>
</feature>
<evidence type="ECO:0000259" key="6">
    <source>
        <dbReference type="PROSITE" id="PS51205"/>
    </source>
</evidence>
<dbReference type="CDD" id="cd14279">
    <property type="entry name" value="CUE"/>
    <property type="match status" value="1"/>
</dbReference>
<dbReference type="InterPro" id="IPR013083">
    <property type="entry name" value="Znf_RING/FYVE/PHD"/>
</dbReference>
<dbReference type="Proteomes" id="UP000242875">
    <property type="component" value="Unassembled WGS sequence"/>
</dbReference>
<proteinExistence type="predicted"/>
<reference evidence="8 9" key="1">
    <citation type="journal article" date="2017" name="Mycologia">
        <title>Bifiguratus adelaidae, gen. et sp. nov., a new member of Mucoromycotina in endophytic and soil-dwelling habitats.</title>
        <authorList>
            <person name="Torres-Cruz T.J."/>
            <person name="Billingsley Tobias T.L."/>
            <person name="Almatruk M."/>
            <person name="Hesse C."/>
            <person name="Kuske C.R."/>
            <person name="Desiro A."/>
            <person name="Benucci G.M."/>
            <person name="Bonito G."/>
            <person name="Stajich J.E."/>
            <person name="Dunlap C."/>
            <person name="Arnold A.E."/>
            <person name="Porras-Alfaro A."/>
        </authorList>
    </citation>
    <scope>NUCLEOTIDE SEQUENCE [LARGE SCALE GENOMIC DNA]</scope>
    <source>
        <strain evidence="8 9">AZ0501</strain>
    </source>
</reference>
<dbReference type="SMART" id="SM00167">
    <property type="entry name" value="VPS9"/>
    <property type="match status" value="1"/>
</dbReference>
<feature type="region of interest" description="Disordered" evidence="4">
    <location>
        <begin position="752"/>
        <end position="783"/>
    </location>
</feature>
<dbReference type="SUPFAM" id="SSF46934">
    <property type="entry name" value="UBA-like"/>
    <property type="match status" value="1"/>
</dbReference>
<dbReference type="EMBL" id="MVBO01000181">
    <property type="protein sequence ID" value="OZJ02168.1"/>
    <property type="molecule type" value="Genomic_DNA"/>
</dbReference>
<dbReference type="InterPro" id="IPR003123">
    <property type="entry name" value="VPS9"/>
</dbReference>
<evidence type="ECO:0000313" key="8">
    <source>
        <dbReference type="EMBL" id="OZJ02168.1"/>
    </source>
</evidence>
<gene>
    <name evidence="8" type="ORF">BZG36_05238</name>
</gene>
<dbReference type="Pfam" id="PF13832">
    <property type="entry name" value="zf-HC5HC2H_2"/>
    <property type="match status" value="1"/>
</dbReference>
<dbReference type="PANTHER" id="PTHR23101">
    <property type="entry name" value="RAB GDP/GTP EXCHANGE FACTOR"/>
    <property type="match status" value="1"/>
</dbReference>
<dbReference type="GO" id="GO:0016192">
    <property type="term" value="P:vesicle-mediated transport"/>
    <property type="evidence" value="ECO:0007669"/>
    <property type="project" value="InterPro"/>
</dbReference>
<evidence type="ECO:0000256" key="3">
    <source>
        <dbReference type="ARBA" id="ARBA00022833"/>
    </source>
</evidence>